<feature type="transmembrane region" description="Helical" evidence="19">
    <location>
        <begin position="5"/>
        <end position="20"/>
    </location>
</feature>
<dbReference type="PANTHER" id="PTHR46382:SF1">
    <property type="entry name" value="PHOSPHATIDATE CYTIDYLYLTRANSFERASE"/>
    <property type="match status" value="1"/>
</dbReference>
<sequence>MLKQRILTAIVLLAILLPALFYRNHIAFACVMLVLIGAAAWEWGRLNGYGPRMSLFLGAETVLLCALSWWLGLLDQSLALMWTLASAAWVLGGAVLLRVAVPGWPRIPRGLRLVGGLLALWVAWLAAVQARMVGINFLLSILVLVWVADVFAYFAGRAFGLKFTRNKLAPAISPGKSWEGVWGGMIGVVVLAFAWVWADKATGATVASLYTRLHERGWWLLLLGALFLSAMSVVGDLVESLIKRSAGAKDSSRLLPGHGGVLDRVDALLPALPIAMMLAFL</sequence>
<feature type="transmembrane region" description="Helical" evidence="19">
    <location>
        <begin position="218"/>
        <end position="238"/>
    </location>
</feature>
<accession>A0A679IVA7</accession>
<gene>
    <name evidence="20" type="primary">cdsA_1</name>
    <name evidence="20" type="ORF">VVAX_02836</name>
</gene>
<evidence type="ECO:0000256" key="1">
    <source>
        <dbReference type="ARBA" id="ARBA00001698"/>
    </source>
</evidence>
<keyword evidence="15 19" id="KW-0472">Membrane</keyword>
<evidence type="ECO:0000256" key="14">
    <source>
        <dbReference type="ARBA" id="ARBA00023098"/>
    </source>
</evidence>
<keyword evidence="13 19" id="KW-1133">Transmembrane helix</keyword>
<evidence type="ECO:0000256" key="11">
    <source>
        <dbReference type="ARBA" id="ARBA00022692"/>
    </source>
</evidence>
<dbReference type="PANTHER" id="PTHR46382">
    <property type="entry name" value="PHOSPHATIDATE CYTIDYLYLTRANSFERASE"/>
    <property type="match status" value="1"/>
</dbReference>
<dbReference type="AlphaFoldDB" id="A0A679IVA7"/>
<feature type="transmembrane region" description="Helical" evidence="19">
    <location>
        <begin position="26"/>
        <end position="43"/>
    </location>
</feature>
<organism evidence="20">
    <name type="scientific">Variovorax paradoxus</name>
    <dbReference type="NCBI Taxonomy" id="34073"/>
    <lineage>
        <taxon>Bacteria</taxon>
        <taxon>Pseudomonadati</taxon>
        <taxon>Pseudomonadota</taxon>
        <taxon>Betaproteobacteria</taxon>
        <taxon>Burkholderiales</taxon>
        <taxon>Comamonadaceae</taxon>
        <taxon>Variovorax</taxon>
    </lineage>
</organism>
<evidence type="ECO:0000256" key="7">
    <source>
        <dbReference type="ARBA" id="ARBA00019373"/>
    </source>
</evidence>
<keyword evidence="16" id="KW-0594">Phospholipid biosynthesis</keyword>
<keyword evidence="8" id="KW-1003">Cell membrane</keyword>
<comment type="subcellular location">
    <subcellularLocation>
        <location evidence="2">Cell membrane</location>
        <topology evidence="2">Multi-pass membrane protein</topology>
    </subcellularLocation>
</comment>
<feature type="transmembrane region" description="Helical" evidence="19">
    <location>
        <begin position="55"/>
        <end position="73"/>
    </location>
</feature>
<reference evidence="20" key="1">
    <citation type="submission" date="2019-12" db="EMBL/GenBank/DDBJ databases">
        <authorList>
            <person name="Cremers G."/>
        </authorList>
    </citation>
    <scope>NUCLEOTIDE SEQUENCE</scope>
    <source>
        <strain evidence="20">Vvax</strain>
    </source>
</reference>
<keyword evidence="11 18" id="KW-0812">Transmembrane</keyword>
<evidence type="ECO:0000256" key="13">
    <source>
        <dbReference type="ARBA" id="ARBA00022989"/>
    </source>
</evidence>
<dbReference type="EMBL" id="LR743507">
    <property type="protein sequence ID" value="CAA2104572.1"/>
    <property type="molecule type" value="Genomic_DNA"/>
</dbReference>
<evidence type="ECO:0000256" key="16">
    <source>
        <dbReference type="ARBA" id="ARBA00023209"/>
    </source>
</evidence>
<dbReference type="InterPro" id="IPR000374">
    <property type="entry name" value="PC_trans"/>
</dbReference>
<comment type="pathway">
    <text evidence="3 18">Phospholipid metabolism; CDP-diacylglycerol biosynthesis; CDP-diacylglycerol from sn-glycerol 3-phosphate: step 3/3.</text>
</comment>
<evidence type="ECO:0000256" key="19">
    <source>
        <dbReference type="SAM" id="Phobius"/>
    </source>
</evidence>
<dbReference type="GO" id="GO:0004605">
    <property type="term" value="F:phosphatidate cytidylyltransferase activity"/>
    <property type="evidence" value="ECO:0007669"/>
    <property type="project" value="UniProtKB-EC"/>
</dbReference>
<evidence type="ECO:0000256" key="5">
    <source>
        <dbReference type="ARBA" id="ARBA00010185"/>
    </source>
</evidence>
<dbReference type="Pfam" id="PF01148">
    <property type="entry name" value="CTP_transf_1"/>
    <property type="match status" value="1"/>
</dbReference>
<comment type="pathway">
    <text evidence="4">Lipid metabolism.</text>
</comment>
<keyword evidence="14" id="KW-0443">Lipid metabolism</keyword>
<evidence type="ECO:0000313" key="20">
    <source>
        <dbReference type="EMBL" id="CAA2104572.1"/>
    </source>
</evidence>
<keyword evidence="10 18" id="KW-0808">Transferase</keyword>
<comment type="catalytic activity">
    <reaction evidence="1 18">
        <text>a 1,2-diacyl-sn-glycero-3-phosphate + CTP + H(+) = a CDP-1,2-diacyl-sn-glycerol + diphosphate</text>
        <dbReference type="Rhea" id="RHEA:16229"/>
        <dbReference type="ChEBI" id="CHEBI:15378"/>
        <dbReference type="ChEBI" id="CHEBI:33019"/>
        <dbReference type="ChEBI" id="CHEBI:37563"/>
        <dbReference type="ChEBI" id="CHEBI:58332"/>
        <dbReference type="ChEBI" id="CHEBI:58608"/>
        <dbReference type="EC" id="2.7.7.41"/>
    </reaction>
</comment>
<feature type="transmembrane region" description="Helical" evidence="19">
    <location>
        <begin position="137"/>
        <end position="159"/>
    </location>
</feature>
<evidence type="ECO:0000256" key="8">
    <source>
        <dbReference type="ARBA" id="ARBA00022475"/>
    </source>
</evidence>
<keyword evidence="12 18" id="KW-0548">Nucleotidyltransferase</keyword>
<evidence type="ECO:0000256" key="3">
    <source>
        <dbReference type="ARBA" id="ARBA00005119"/>
    </source>
</evidence>
<evidence type="ECO:0000256" key="2">
    <source>
        <dbReference type="ARBA" id="ARBA00004651"/>
    </source>
</evidence>
<keyword evidence="17" id="KW-1208">Phospholipid metabolism</keyword>
<evidence type="ECO:0000256" key="6">
    <source>
        <dbReference type="ARBA" id="ARBA00012487"/>
    </source>
</evidence>
<evidence type="ECO:0000256" key="18">
    <source>
        <dbReference type="RuleBase" id="RU003938"/>
    </source>
</evidence>
<name>A0A679IVA7_VARPD</name>
<keyword evidence="9" id="KW-0444">Lipid biosynthesis</keyword>
<dbReference type="RefSeq" id="WP_339090449.1">
    <property type="nucleotide sequence ID" value="NZ_LR743507.1"/>
</dbReference>
<evidence type="ECO:0000256" key="9">
    <source>
        <dbReference type="ARBA" id="ARBA00022516"/>
    </source>
</evidence>
<dbReference type="UniPathway" id="UPA00557">
    <property type="reaction ID" value="UER00614"/>
</dbReference>
<evidence type="ECO:0000256" key="12">
    <source>
        <dbReference type="ARBA" id="ARBA00022695"/>
    </source>
</evidence>
<dbReference type="GO" id="GO:0005886">
    <property type="term" value="C:plasma membrane"/>
    <property type="evidence" value="ECO:0007669"/>
    <property type="project" value="UniProtKB-SubCell"/>
</dbReference>
<evidence type="ECO:0000256" key="4">
    <source>
        <dbReference type="ARBA" id="ARBA00005189"/>
    </source>
</evidence>
<feature type="transmembrane region" description="Helical" evidence="19">
    <location>
        <begin position="180"/>
        <end position="198"/>
    </location>
</feature>
<feature type="transmembrane region" description="Helical" evidence="19">
    <location>
        <begin position="113"/>
        <end position="131"/>
    </location>
</feature>
<dbReference type="EC" id="2.7.7.41" evidence="6 18"/>
<proteinExistence type="inferred from homology"/>
<feature type="transmembrane region" description="Helical" evidence="19">
    <location>
        <begin position="79"/>
        <end position="101"/>
    </location>
</feature>
<dbReference type="PROSITE" id="PS01315">
    <property type="entry name" value="CDS"/>
    <property type="match status" value="1"/>
</dbReference>
<evidence type="ECO:0000256" key="10">
    <source>
        <dbReference type="ARBA" id="ARBA00022679"/>
    </source>
</evidence>
<protein>
    <recommendedName>
        <fullName evidence="7 18">Phosphatidate cytidylyltransferase</fullName>
        <ecNumber evidence="6 18">2.7.7.41</ecNumber>
    </recommendedName>
</protein>
<dbReference type="GO" id="GO:0016024">
    <property type="term" value="P:CDP-diacylglycerol biosynthetic process"/>
    <property type="evidence" value="ECO:0007669"/>
    <property type="project" value="UniProtKB-UniPathway"/>
</dbReference>
<evidence type="ECO:0000256" key="17">
    <source>
        <dbReference type="ARBA" id="ARBA00023264"/>
    </source>
</evidence>
<comment type="similarity">
    <text evidence="5 18">Belongs to the CDS family.</text>
</comment>
<evidence type="ECO:0000256" key="15">
    <source>
        <dbReference type="ARBA" id="ARBA00023136"/>
    </source>
</evidence>